<feature type="region of interest" description="Disordered" evidence="1">
    <location>
        <begin position="54"/>
        <end position="76"/>
    </location>
</feature>
<gene>
    <name evidence="2" type="ORF">TRIATDRAFT_311083</name>
</gene>
<dbReference type="GeneID" id="25782865"/>
<dbReference type="HOGENOM" id="CLU_2654818_0_0_1"/>
<protein>
    <submittedName>
        <fullName evidence="2">Uncharacterized protein</fullName>
    </submittedName>
</protein>
<dbReference type="EMBL" id="ABDG02000026">
    <property type="protein sequence ID" value="EHK43553.1"/>
    <property type="molecule type" value="Genomic_DNA"/>
</dbReference>
<accession>G9P2T9</accession>
<keyword evidence="3" id="KW-1185">Reference proteome</keyword>
<name>G9P2T9_HYPAI</name>
<sequence length="76" mass="8376">MYAAWSILYQLAHAILHAQYDGQRLESVPGLDTLKRPKATGVLSKITAHAAGVADAARRRRHDTARLTRPIRTALS</sequence>
<evidence type="ECO:0000313" key="3">
    <source>
        <dbReference type="Proteomes" id="UP000005426"/>
    </source>
</evidence>
<organism evidence="2 3">
    <name type="scientific">Hypocrea atroviridis (strain ATCC 20476 / IMI 206040)</name>
    <name type="common">Trichoderma atroviride</name>
    <dbReference type="NCBI Taxonomy" id="452589"/>
    <lineage>
        <taxon>Eukaryota</taxon>
        <taxon>Fungi</taxon>
        <taxon>Dikarya</taxon>
        <taxon>Ascomycota</taxon>
        <taxon>Pezizomycotina</taxon>
        <taxon>Sordariomycetes</taxon>
        <taxon>Hypocreomycetidae</taxon>
        <taxon>Hypocreales</taxon>
        <taxon>Hypocreaceae</taxon>
        <taxon>Trichoderma</taxon>
    </lineage>
</organism>
<dbReference type="KEGG" id="tatv:25782865"/>
<evidence type="ECO:0000256" key="1">
    <source>
        <dbReference type="SAM" id="MobiDB-lite"/>
    </source>
</evidence>
<dbReference type="Proteomes" id="UP000005426">
    <property type="component" value="Unassembled WGS sequence"/>
</dbReference>
<proteinExistence type="predicted"/>
<reference evidence="2 3" key="1">
    <citation type="journal article" date="2011" name="Genome Biol.">
        <title>Comparative genome sequence analysis underscores mycoparasitism as the ancestral life style of Trichoderma.</title>
        <authorList>
            <person name="Kubicek C.P."/>
            <person name="Herrera-Estrella A."/>
            <person name="Seidl-Seiboth V."/>
            <person name="Martinez D.A."/>
            <person name="Druzhinina I.S."/>
            <person name="Thon M."/>
            <person name="Zeilinger S."/>
            <person name="Casas-Flores S."/>
            <person name="Horwitz B.A."/>
            <person name="Mukherjee P.K."/>
            <person name="Mukherjee M."/>
            <person name="Kredics L."/>
            <person name="Alcaraz L.D."/>
            <person name="Aerts A."/>
            <person name="Antal Z."/>
            <person name="Atanasova L."/>
            <person name="Cervantes-Badillo M.G."/>
            <person name="Challacombe J."/>
            <person name="Chertkov O."/>
            <person name="McCluskey K."/>
            <person name="Coulpier F."/>
            <person name="Deshpande N."/>
            <person name="von Doehren H."/>
            <person name="Ebbole D.J."/>
            <person name="Esquivel-Naranjo E.U."/>
            <person name="Fekete E."/>
            <person name="Flipphi M."/>
            <person name="Glaser F."/>
            <person name="Gomez-Rodriguez E.Y."/>
            <person name="Gruber S."/>
            <person name="Han C."/>
            <person name="Henrissat B."/>
            <person name="Hermosa R."/>
            <person name="Hernandez-Onate M."/>
            <person name="Karaffa L."/>
            <person name="Kosti I."/>
            <person name="Le Crom S."/>
            <person name="Lindquist E."/>
            <person name="Lucas S."/>
            <person name="Luebeck M."/>
            <person name="Luebeck P.S."/>
            <person name="Margeot A."/>
            <person name="Metz B."/>
            <person name="Misra M."/>
            <person name="Nevalainen H."/>
            <person name="Omann M."/>
            <person name="Packer N."/>
            <person name="Perrone G."/>
            <person name="Uresti-Rivera E.E."/>
            <person name="Salamov A."/>
            <person name="Schmoll M."/>
            <person name="Seiboth B."/>
            <person name="Shapiro H."/>
            <person name="Sukno S."/>
            <person name="Tamayo-Ramos J.A."/>
            <person name="Tisch D."/>
            <person name="Wiest A."/>
            <person name="Wilkinson H.H."/>
            <person name="Zhang M."/>
            <person name="Coutinho P.M."/>
            <person name="Kenerley C.M."/>
            <person name="Monte E."/>
            <person name="Baker S.E."/>
            <person name="Grigoriev I.V."/>
        </authorList>
    </citation>
    <scope>NUCLEOTIDE SEQUENCE [LARGE SCALE GENOMIC DNA]</scope>
    <source>
        <strain evidence="3">ATCC 20476 / IMI 206040</strain>
    </source>
</reference>
<dbReference type="AlphaFoldDB" id="G9P2T9"/>
<dbReference type="RefSeq" id="XP_013941724.1">
    <property type="nucleotide sequence ID" value="XM_014086249.1"/>
</dbReference>
<evidence type="ECO:0000313" key="2">
    <source>
        <dbReference type="EMBL" id="EHK43553.1"/>
    </source>
</evidence>
<comment type="caution">
    <text evidence="2">The sequence shown here is derived from an EMBL/GenBank/DDBJ whole genome shotgun (WGS) entry which is preliminary data.</text>
</comment>